<accession>A0A381Z412</accession>
<name>A0A381Z412_9ZZZZ</name>
<evidence type="ECO:0000313" key="1">
    <source>
        <dbReference type="EMBL" id="SVA84018.1"/>
    </source>
</evidence>
<dbReference type="Pfam" id="PF11649">
    <property type="entry name" value="T4_neck-protein"/>
    <property type="match status" value="1"/>
</dbReference>
<evidence type="ECO:0008006" key="2">
    <source>
        <dbReference type="Google" id="ProtNLM"/>
    </source>
</evidence>
<dbReference type="EMBL" id="UINC01019876">
    <property type="protein sequence ID" value="SVA84018.1"/>
    <property type="molecule type" value="Genomic_DNA"/>
</dbReference>
<sequence>MPTNVFFNHAVQTEQQLYEDLVVESLRIYGHETFYLPRQIIEEDTILNEDVQSKFGDAYSVEMYIENAEGFEGEGDLMSKFGVQVRDQATFVISLRSWERFISLDSNLATSFRPNEGDLVYLPLSGSMFEIKFVEHEDPFYQVGKLFVFKLRCELFEYGQEDFDTSIIDIDTIEDEQAYSLSMTMGSGNNKDYVANENLTKSGVIVAEAVSWHQPTSKLLAKDITTTLEVNDVLIGAVSAAQFTITSIDDRMTFSNDAAAQNLEFESKDSDYLDLSETNPFGEP</sequence>
<dbReference type="InterPro" id="IPR021674">
    <property type="entry name" value="Phage_T4_Gp14_neck-protein"/>
</dbReference>
<dbReference type="AlphaFoldDB" id="A0A381Z412"/>
<organism evidence="1">
    <name type="scientific">marine metagenome</name>
    <dbReference type="NCBI Taxonomy" id="408172"/>
    <lineage>
        <taxon>unclassified sequences</taxon>
        <taxon>metagenomes</taxon>
        <taxon>ecological metagenomes</taxon>
    </lineage>
</organism>
<protein>
    <recommendedName>
        <fullName evidence="2">Neck protein</fullName>
    </recommendedName>
</protein>
<proteinExistence type="predicted"/>
<reference evidence="1" key="1">
    <citation type="submission" date="2018-05" db="EMBL/GenBank/DDBJ databases">
        <authorList>
            <person name="Lanie J.A."/>
            <person name="Ng W.-L."/>
            <person name="Kazmierczak K.M."/>
            <person name="Andrzejewski T.M."/>
            <person name="Davidsen T.M."/>
            <person name="Wayne K.J."/>
            <person name="Tettelin H."/>
            <person name="Glass J.I."/>
            <person name="Rusch D."/>
            <person name="Podicherti R."/>
            <person name="Tsui H.-C.T."/>
            <person name="Winkler M.E."/>
        </authorList>
    </citation>
    <scope>NUCLEOTIDE SEQUENCE</scope>
</reference>
<gene>
    <name evidence="1" type="ORF">METZ01_LOCUS136872</name>
</gene>